<evidence type="ECO:0000313" key="1">
    <source>
        <dbReference type="EMBL" id="KIA66215.1"/>
    </source>
</evidence>
<dbReference type="RefSeq" id="WP_043664538.1">
    <property type="nucleotide sequence ID" value="NZ_BDCI01000023.1"/>
</dbReference>
<reference evidence="1 2" key="1">
    <citation type="journal article" date="2014" name="Int. J. Syst. Evol. Microbiol.">
        <title>Nocardia vulneris sp. nov., isolated from wounds of human patients in North America.</title>
        <authorList>
            <person name="Lasker B.A."/>
            <person name="Bell M."/>
            <person name="Klenk H.P."/>
            <person name="Sproer C."/>
            <person name="Schumann C."/>
            <person name="Schumann P."/>
            <person name="Brown J.M."/>
        </authorList>
    </citation>
    <scope>NUCLEOTIDE SEQUENCE [LARGE SCALE GENOMIC DNA]</scope>
    <source>
        <strain evidence="1 2">W9851</strain>
    </source>
</reference>
<organism evidence="1 2">
    <name type="scientific">Nocardia vulneris</name>
    <dbReference type="NCBI Taxonomy" id="1141657"/>
    <lineage>
        <taxon>Bacteria</taxon>
        <taxon>Bacillati</taxon>
        <taxon>Actinomycetota</taxon>
        <taxon>Actinomycetes</taxon>
        <taxon>Mycobacteriales</taxon>
        <taxon>Nocardiaceae</taxon>
        <taxon>Nocardia</taxon>
    </lineage>
</organism>
<sequence length="114" mass="12692">MGDIDGEEFETFQQAHYRQLRIFKLSTLYADEVARLVSIGPPPPMAAGGAIGRILYYEYHRPTRDEVEATVAMMQAENVISEQKADIERAALDAAPSGVVVARLEFLADPDRPR</sequence>
<accession>A0ABR4ZLX0</accession>
<comment type="caution">
    <text evidence="1">The sequence shown here is derived from an EMBL/GenBank/DDBJ whole genome shotgun (WGS) entry which is preliminary data.</text>
</comment>
<keyword evidence="2" id="KW-1185">Reference proteome</keyword>
<evidence type="ECO:0008006" key="3">
    <source>
        <dbReference type="Google" id="ProtNLM"/>
    </source>
</evidence>
<name>A0ABR4ZLX0_9NOCA</name>
<dbReference type="EMBL" id="JNFP01000003">
    <property type="protein sequence ID" value="KIA66215.1"/>
    <property type="molecule type" value="Genomic_DNA"/>
</dbReference>
<protein>
    <recommendedName>
        <fullName evidence="3">NIPSNAP domain-containing protein</fullName>
    </recommendedName>
</protein>
<evidence type="ECO:0000313" key="2">
    <source>
        <dbReference type="Proteomes" id="UP000031364"/>
    </source>
</evidence>
<gene>
    <name evidence="1" type="ORF">FG87_03425</name>
</gene>
<proteinExistence type="predicted"/>
<dbReference type="Proteomes" id="UP000031364">
    <property type="component" value="Unassembled WGS sequence"/>
</dbReference>